<dbReference type="AlphaFoldDB" id="A0AAN6NNF7"/>
<dbReference type="InterPro" id="IPR047546">
    <property type="entry name" value="Rcat_RBR_RNF216"/>
</dbReference>
<comment type="caution">
    <text evidence="10">The sequence shown here is derived from an EMBL/GenBank/DDBJ whole genome shotgun (WGS) entry which is preliminary data.</text>
</comment>
<evidence type="ECO:0000256" key="1">
    <source>
        <dbReference type="ARBA" id="ARBA00004906"/>
    </source>
</evidence>
<evidence type="ECO:0000256" key="7">
    <source>
        <dbReference type="ARBA" id="ARBA00022833"/>
    </source>
</evidence>
<dbReference type="CDD" id="cd20353">
    <property type="entry name" value="Rcat_RBR_RNF216"/>
    <property type="match status" value="1"/>
</dbReference>
<evidence type="ECO:0000313" key="11">
    <source>
        <dbReference type="Proteomes" id="UP001303222"/>
    </source>
</evidence>
<sequence>MIDGTGSPQLFAYHHPQSWWDDPYQFTNFLGRVLVDDGWPPPAAPPVSEERPQRDPDTFLATVIDLLPDICPEYAQQHGREHGWDPELFLNHVLEEEGNGTKYPRRVKKRKRDDEDVGDNAKESKLQKLRKKYEGHEHDHASELNYIRVGRALLIQAFPKAYVPDIVGALQARKFSVYQTYSALHEEFSKPHGLTFRRKAVRDKNNIEEVAIYVDDYTPEGREAQQEFLAAQEVCSAKLAKDAAEEDREREEKENFEKAKAEGAITECGCCFDELPYNRMAHCNGDSPHWFCYDCARRQAENQIGQQRYHLGCMSMDGCEASFSRDQKDLFLNDRLKRTLEQIEQNDNIRRAGIDGLETCPFCNYAAEYPPVEVNWEFKCQQPECGVKSCRRCRQETHIGKSCEEAMAEAARNKGEDAKRKLEEARSLAMIRECYKCNNRFIKESGCNKMTCPRCRAMQCYVCRQPCDYSHFDDVNRGGKKGNCPLFEKQSLDEIHDKEAREAEERERKKLLEADPSINAQELEIKFDEKLFPKRQQPVHANGVRVPGAYPGPIPARMQHVLAGAIARRPALPGAAHVQPVGQEADLLQQYFLGLPLGPMRDRFMERLRLGGPYALPAAQRNRGPAQQPAQQPVQQQQGQVANGYANQAMNRGLAGYAAPGVPPNLRPNPNPNPNPNLNRRPVPNPAPNPYPHAVHNRNPRPNPAPNLVGAPPPYLGFGHHVIHHNHNHNRYRLNAHLPANVPEWNPGGPDLLGLELGLGPLLPNDGFGLPQMGAAPVPRRAALPPPVAINNRPIPVFDMRIPGPAQVAAVSPRQQVPVVDLTADD</sequence>
<keyword evidence="7" id="KW-0862">Zinc</keyword>
<protein>
    <recommendedName>
        <fullName evidence="9">RING-type domain-containing protein</fullName>
    </recommendedName>
</protein>
<proteinExistence type="predicted"/>
<keyword evidence="5" id="KW-0863">Zinc-finger</keyword>
<feature type="region of interest" description="Disordered" evidence="8">
    <location>
        <begin position="616"/>
        <end position="641"/>
    </location>
</feature>
<evidence type="ECO:0000256" key="3">
    <source>
        <dbReference type="ARBA" id="ARBA00022723"/>
    </source>
</evidence>
<feature type="compositionally biased region" description="Pro residues" evidence="8">
    <location>
        <begin position="661"/>
        <end position="675"/>
    </location>
</feature>
<reference evidence="10" key="2">
    <citation type="submission" date="2023-06" db="EMBL/GenBank/DDBJ databases">
        <authorList>
            <consortium name="Lawrence Berkeley National Laboratory"/>
            <person name="Mondo S.J."/>
            <person name="Hensen N."/>
            <person name="Bonometti L."/>
            <person name="Westerberg I."/>
            <person name="Brannstrom I.O."/>
            <person name="Guillou S."/>
            <person name="Cros-Aarteil S."/>
            <person name="Calhoun S."/>
            <person name="Haridas S."/>
            <person name="Kuo A."/>
            <person name="Pangilinan J."/>
            <person name="Riley R."/>
            <person name="Labutti K."/>
            <person name="Andreopoulos B."/>
            <person name="Lipzen A."/>
            <person name="Chen C."/>
            <person name="Yanf M."/>
            <person name="Daum C."/>
            <person name="Ng V."/>
            <person name="Clum A."/>
            <person name="Steindorff A."/>
            <person name="Ohm R."/>
            <person name="Martin F."/>
            <person name="Silar P."/>
            <person name="Natvig D."/>
            <person name="Lalanne C."/>
            <person name="Gautier V."/>
            <person name="Ament-Velasquez S.L."/>
            <person name="Kruys A."/>
            <person name="Hutchinson M.I."/>
            <person name="Powell A.J."/>
            <person name="Barry K."/>
            <person name="Miller A.N."/>
            <person name="Grigoriev I.V."/>
            <person name="Debuchy R."/>
            <person name="Gladieux P."/>
            <person name="Thoren M.H."/>
            <person name="Johannesson H."/>
        </authorList>
    </citation>
    <scope>NUCLEOTIDE SEQUENCE</scope>
    <source>
        <strain evidence="10">CBS 626.80</strain>
    </source>
</reference>
<evidence type="ECO:0000256" key="2">
    <source>
        <dbReference type="ARBA" id="ARBA00022679"/>
    </source>
</evidence>
<feature type="region of interest" description="Disordered" evidence="8">
    <location>
        <begin position="655"/>
        <end position="708"/>
    </location>
</feature>
<dbReference type="PANTHER" id="PTHR22770">
    <property type="entry name" value="UBIQUITIN CONJUGATING ENZYME 7 INTERACTING PROTEIN-RELATED"/>
    <property type="match status" value="1"/>
</dbReference>
<evidence type="ECO:0000259" key="9">
    <source>
        <dbReference type="PROSITE" id="PS51873"/>
    </source>
</evidence>
<comment type="pathway">
    <text evidence="1">Protein modification; protein ubiquitination.</text>
</comment>
<accession>A0AAN6NNF7</accession>
<dbReference type="InterPro" id="IPR047545">
    <property type="entry name" value="BRcat_RBR_RNF216"/>
</dbReference>
<dbReference type="SUPFAM" id="SSF57850">
    <property type="entry name" value="RING/U-box"/>
    <property type="match status" value="1"/>
</dbReference>
<dbReference type="EMBL" id="MU859229">
    <property type="protein sequence ID" value="KAK3949096.1"/>
    <property type="molecule type" value="Genomic_DNA"/>
</dbReference>
<dbReference type="InterPro" id="IPR051628">
    <property type="entry name" value="LUBAC_E3_Ligases"/>
</dbReference>
<keyword evidence="2" id="KW-0808">Transferase</keyword>
<reference evidence="10" key="1">
    <citation type="journal article" date="2023" name="Mol. Phylogenet. Evol.">
        <title>Genome-scale phylogeny and comparative genomics of the fungal order Sordariales.</title>
        <authorList>
            <person name="Hensen N."/>
            <person name="Bonometti L."/>
            <person name="Westerberg I."/>
            <person name="Brannstrom I.O."/>
            <person name="Guillou S."/>
            <person name="Cros-Aarteil S."/>
            <person name="Calhoun S."/>
            <person name="Haridas S."/>
            <person name="Kuo A."/>
            <person name="Mondo S."/>
            <person name="Pangilinan J."/>
            <person name="Riley R."/>
            <person name="LaButti K."/>
            <person name="Andreopoulos B."/>
            <person name="Lipzen A."/>
            <person name="Chen C."/>
            <person name="Yan M."/>
            <person name="Daum C."/>
            <person name="Ng V."/>
            <person name="Clum A."/>
            <person name="Steindorff A."/>
            <person name="Ohm R.A."/>
            <person name="Martin F."/>
            <person name="Silar P."/>
            <person name="Natvig D.O."/>
            <person name="Lalanne C."/>
            <person name="Gautier V."/>
            <person name="Ament-Velasquez S.L."/>
            <person name="Kruys A."/>
            <person name="Hutchinson M.I."/>
            <person name="Powell A.J."/>
            <person name="Barry K."/>
            <person name="Miller A.N."/>
            <person name="Grigoriev I.V."/>
            <person name="Debuchy R."/>
            <person name="Gladieux P."/>
            <person name="Hiltunen Thoren M."/>
            <person name="Johannesson H."/>
        </authorList>
    </citation>
    <scope>NUCLEOTIDE SEQUENCE</scope>
    <source>
        <strain evidence="10">CBS 626.80</strain>
    </source>
</reference>
<evidence type="ECO:0000256" key="8">
    <source>
        <dbReference type="SAM" id="MobiDB-lite"/>
    </source>
</evidence>
<gene>
    <name evidence="10" type="ORF">QBC32DRAFT_220507</name>
</gene>
<dbReference type="GO" id="GO:0008270">
    <property type="term" value="F:zinc ion binding"/>
    <property type="evidence" value="ECO:0007669"/>
    <property type="project" value="UniProtKB-KW"/>
</dbReference>
<name>A0AAN6NNF7_9PEZI</name>
<keyword evidence="11" id="KW-1185">Reference proteome</keyword>
<keyword evidence="6" id="KW-0833">Ubl conjugation pathway</keyword>
<keyword evidence="4" id="KW-0677">Repeat</keyword>
<dbReference type="PROSITE" id="PS51873">
    <property type="entry name" value="TRIAD"/>
    <property type="match status" value="1"/>
</dbReference>
<dbReference type="PANTHER" id="PTHR22770:SF47">
    <property type="entry name" value="E3 UBIQUITIN-PROTEIN LIGASE RNF216"/>
    <property type="match status" value="1"/>
</dbReference>
<keyword evidence="3" id="KW-0479">Metal-binding</keyword>
<dbReference type="InterPro" id="IPR047544">
    <property type="entry name" value="RING-HC_RBR_RNF216"/>
</dbReference>
<evidence type="ECO:0000256" key="6">
    <source>
        <dbReference type="ARBA" id="ARBA00022786"/>
    </source>
</evidence>
<dbReference type="Pfam" id="PF26191">
    <property type="entry name" value="RING-HC_RBR_RNF216"/>
    <property type="match status" value="1"/>
</dbReference>
<evidence type="ECO:0000256" key="4">
    <source>
        <dbReference type="ARBA" id="ARBA00022737"/>
    </source>
</evidence>
<feature type="compositionally biased region" description="Low complexity" evidence="8">
    <location>
        <begin position="618"/>
        <end position="641"/>
    </location>
</feature>
<dbReference type="Gene3D" id="1.20.120.1750">
    <property type="match status" value="1"/>
</dbReference>
<organism evidence="10 11">
    <name type="scientific">Pseudoneurospora amorphoporcata</name>
    <dbReference type="NCBI Taxonomy" id="241081"/>
    <lineage>
        <taxon>Eukaryota</taxon>
        <taxon>Fungi</taxon>
        <taxon>Dikarya</taxon>
        <taxon>Ascomycota</taxon>
        <taxon>Pezizomycotina</taxon>
        <taxon>Sordariomycetes</taxon>
        <taxon>Sordariomycetidae</taxon>
        <taxon>Sordariales</taxon>
        <taxon>Sordariaceae</taxon>
        <taxon>Pseudoneurospora</taxon>
    </lineage>
</organism>
<dbReference type="CDD" id="cd16630">
    <property type="entry name" value="RING-HC_RBR_RNF216"/>
    <property type="match status" value="1"/>
</dbReference>
<dbReference type="Pfam" id="PF26200">
    <property type="entry name" value="Rcat_RNF216"/>
    <property type="match status" value="1"/>
</dbReference>
<feature type="region of interest" description="Disordered" evidence="8">
    <location>
        <begin position="100"/>
        <end position="124"/>
    </location>
</feature>
<dbReference type="GO" id="GO:0016740">
    <property type="term" value="F:transferase activity"/>
    <property type="evidence" value="ECO:0007669"/>
    <property type="project" value="UniProtKB-KW"/>
</dbReference>
<feature type="domain" description="RING-type" evidence="9">
    <location>
        <begin position="264"/>
        <end position="488"/>
    </location>
</feature>
<evidence type="ECO:0000256" key="5">
    <source>
        <dbReference type="ARBA" id="ARBA00022771"/>
    </source>
</evidence>
<dbReference type="CDD" id="cd20339">
    <property type="entry name" value="BRcat_RBR_RNF216"/>
    <property type="match status" value="1"/>
</dbReference>
<evidence type="ECO:0000313" key="10">
    <source>
        <dbReference type="EMBL" id="KAK3949096.1"/>
    </source>
</evidence>
<dbReference type="Proteomes" id="UP001303222">
    <property type="component" value="Unassembled WGS sequence"/>
</dbReference>
<dbReference type="InterPro" id="IPR044066">
    <property type="entry name" value="TRIAD_supradom"/>
</dbReference>